<keyword evidence="7" id="KW-1185">Reference proteome</keyword>
<dbReference type="InterPro" id="IPR043641">
    <property type="entry name" value="PPE-PPW_C"/>
</dbReference>
<dbReference type="InterPro" id="IPR038332">
    <property type="entry name" value="PPE_sf"/>
</dbReference>
<protein>
    <submittedName>
        <fullName evidence="6">PPE domain-containing protein</fullName>
    </submittedName>
</protein>
<dbReference type="EMBL" id="CP126981">
    <property type="protein sequence ID" value="WIM89991.1"/>
    <property type="molecule type" value="Genomic_DNA"/>
</dbReference>
<keyword evidence="3" id="KW-0472">Membrane</keyword>
<gene>
    <name evidence="6" type="ORF">PT015_11520</name>
</gene>
<proteinExistence type="inferred from homology"/>
<reference evidence="6 7" key="1">
    <citation type="journal article" date="2023" name="Microbiol. Resour. Announc.">
        <title>Complete Genome Sequence of Mycobacterium wuenschmanii, a novel Nontuberculous Mycobacterium Isolated from a captive population of Amazon Milk Frogs.</title>
        <authorList>
            <person name="Hicks J."/>
            <person name="Zeineldin M."/>
            <person name="Ward H."/>
            <person name="Wuenschmann A."/>
            <person name="Camp P."/>
            <person name="Farrell D."/>
            <person name="Lehman K."/>
            <person name="Thacker T."/>
            <person name="Cuthbert E."/>
        </authorList>
    </citation>
    <scope>NUCLEOTIDE SEQUENCE [LARGE SCALE GENOMIC DNA]</scope>
    <source>
        <strain evidence="6 7">Wuenschmanii</strain>
    </source>
</reference>
<feature type="compositionally biased region" description="Polar residues" evidence="2">
    <location>
        <begin position="404"/>
        <end position="436"/>
    </location>
</feature>
<dbReference type="Pfam" id="PF18878">
    <property type="entry name" value="PPE-PPW"/>
    <property type="match status" value="1"/>
</dbReference>
<feature type="transmembrane region" description="Helical" evidence="3">
    <location>
        <begin position="250"/>
        <end position="272"/>
    </location>
</feature>
<evidence type="ECO:0000256" key="2">
    <source>
        <dbReference type="SAM" id="MobiDB-lite"/>
    </source>
</evidence>
<dbReference type="Pfam" id="PF00823">
    <property type="entry name" value="PPE"/>
    <property type="match status" value="1"/>
</dbReference>
<dbReference type="SUPFAM" id="SSF140459">
    <property type="entry name" value="PE/PPE dimer-like"/>
    <property type="match status" value="1"/>
</dbReference>
<sequence>MTAPVWMAAPPEVHSALLSAGQGPGSLIAAAAQWRELSGQYGIAADDLSRLLAEVESGSWQGPTATEYVAAHGPYLAWLEQAAADSSVTAAQHETAAAAYTSALAAMPTLIELSANHVTHGVLLATNFFGVNTIPIALNEADYVRMWVQAANTMTTYQAVSAAATAATPATQPAPPILKADSQQNAQPAASSSDDPSQDILDFIDDPYTYIYEFLQRLGLGPVETAVLAVIALFLYDVLFYPYYASYALLLLPFFAPALSALSALVLLYPWLEDGFFDLDPAPAATSHEQQSTSDIAGAAAPAASSASSGTAQATNAPAGAATSTPAGAAPSAAVLYAVPGLTPPDGGVSPRTGATSSVGVADSPRRAAAASVPAVSLIHRRRRKKMTAGQHGHRDEFLDANATIDQSDTPTGDSEARSTQASEQGSGSLGFTGTTDAHRVRASGFSRLAEDAGTRMPLLPNTWANGGSR</sequence>
<dbReference type="Proteomes" id="UP001236585">
    <property type="component" value="Chromosome"/>
</dbReference>
<keyword evidence="3" id="KW-0812">Transmembrane</keyword>
<dbReference type="PANTHER" id="PTHR46766:SF1">
    <property type="entry name" value="GLUTAMINE-RICH PROTEIN 2"/>
    <property type="match status" value="1"/>
</dbReference>
<name>A0ABY8W4K5_9MYCO</name>
<feature type="compositionally biased region" description="Low complexity" evidence="2">
    <location>
        <begin position="361"/>
        <end position="377"/>
    </location>
</feature>
<feature type="domain" description="PPE" evidence="4">
    <location>
        <begin position="6"/>
        <end position="168"/>
    </location>
</feature>
<organism evidence="6 7">
    <name type="scientific">Candidatus Mycobacterium wuenschmannii</name>
    <dbReference type="NCBI Taxonomy" id="3027808"/>
    <lineage>
        <taxon>Bacteria</taxon>
        <taxon>Bacillati</taxon>
        <taxon>Actinomycetota</taxon>
        <taxon>Actinomycetes</taxon>
        <taxon>Mycobacteriales</taxon>
        <taxon>Mycobacteriaceae</taxon>
        <taxon>Mycobacterium</taxon>
    </lineage>
</organism>
<feature type="region of interest" description="Disordered" evidence="2">
    <location>
        <begin position="174"/>
        <end position="199"/>
    </location>
</feature>
<comment type="similarity">
    <text evidence="1">Belongs to the mycobacterial PPE family.</text>
</comment>
<feature type="domain" description="PPE-PPW subfamily C-terminal" evidence="5">
    <location>
        <begin position="421"/>
        <end position="464"/>
    </location>
</feature>
<evidence type="ECO:0000313" key="6">
    <source>
        <dbReference type="EMBL" id="WIM89991.1"/>
    </source>
</evidence>
<evidence type="ECO:0000256" key="1">
    <source>
        <dbReference type="ARBA" id="ARBA00010652"/>
    </source>
</evidence>
<feature type="compositionally biased region" description="Low complexity" evidence="2">
    <location>
        <begin position="180"/>
        <end position="199"/>
    </location>
</feature>
<dbReference type="Gene3D" id="1.20.1260.20">
    <property type="entry name" value="PPE superfamily"/>
    <property type="match status" value="1"/>
</dbReference>
<accession>A0ABY8W4K5</accession>
<feature type="region of interest" description="Disordered" evidence="2">
    <location>
        <begin position="345"/>
        <end position="470"/>
    </location>
</feature>
<keyword evidence="3" id="KW-1133">Transmembrane helix</keyword>
<dbReference type="InterPro" id="IPR000030">
    <property type="entry name" value="PPE_dom"/>
</dbReference>
<dbReference type="PANTHER" id="PTHR46766">
    <property type="entry name" value="GLUTAMINE-RICH PROTEIN 2"/>
    <property type="match status" value="1"/>
</dbReference>
<evidence type="ECO:0000313" key="7">
    <source>
        <dbReference type="Proteomes" id="UP001236585"/>
    </source>
</evidence>
<feature type="transmembrane region" description="Helical" evidence="3">
    <location>
        <begin position="225"/>
        <end position="244"/>
    </location>
</feature>
<evidence type="ECO:0000259" key="4">
    <source>
        <dbReference type="Pfam" id="PF00823"/>
    </source>
</evidence>
<evidence type="ECO:0000256" key="3">
    <source>
        <dbReference type="SAM" id="Phobius"/>
    </source>
</evidence>
<evidence type="ECO:0000259" key="5">
    <source>
        <dbReference type="Pfam" id="PF18878"/>
    </source>
</evidence>